<dbReference type="EMBL" id="LUUB01000074">
    <property type="protein sequence ID" value="OAF06629.1"/>
    <property type="molecule type" value="Genomic_DNA"/>
</dbReference>
<feature type="domain" description="HTH tetR-type" evidence="5">
    <location>
        <begin position="16"/>
        <end position="77"/>
    </location>
</feature>
<dbReference type="InterPro" id="IPR050109">
    <property type="entry name" value="HTH-type_TetR-like_transc_reg"/>
</dbReference>
<keyword evidence="2 4" id="KW-0238">DNA-binding</keyword>
<dbReference type="STRING" id="1505087.AYJ54_19070"/>
<dbReference type="InterPro" id="IPR009057">
    <property type="entry name" value="Homeodomain-like_sf"/>
</dbReference>
<dbReference type="Gene3D" id="1.10.357.10">
    <property type="entry name" value="Tetracycline Repressor, domain 2"/>
    <property type="match status" value="1"/>
</dbReference>
<gene>
    <name evidence="6" type="ORF">AYJ54_19070</name>
</gene>
<keyword evidence="1" id="KW-0805">Transcription regulation</keyword>
<dbReference type="PANTHER" id="PTHR30055:SF151">
    <property type="entry name" value="TRANSCRIPTIONAL REGULATORY PROTEIN"/>
    <property type="match status" value="1"/>
</dbReference>
<reference evidence="6 7" key="1">
    <citation type="submission" date="2016-03" db="EMBL/GenBank/DDBJ databases">
        <title>Draft Genome Sequence of the Strain BR 10245 (Bradyrhizobium sp.) isolated from nodules of Centrolobium paraense.</title>
        <authorList>
            <person name="Simoes-Araujo J.L.Sr."/>
            <person name="Barauna A.C."/>
            <person name="Silva K."/>
            <person name="Zilli J.E."/>
        </authorList>
    </citation>
    <scope>NUCLEOTIDE SEQUENCE [LARGE SCALE GENOMIC DNA]</scope>
    <source>
        <strain evidence="6 7">BR 10245</strain>
    </source>
</reference>
<accession>A0A176YLG8</accession>
<evidence type="ECO:0000256" key="4">
    <source>
        <dbReference type="PROSITE-ProRule" id="PRU00335"/>
    </source>
</evidence>
<proteinExistence type="predicted"/>
<dbReference type="PANTHER" id="PTHR30055">
    <property type="entry name" value="HTH-TYPE TRANSCRIPTIONAL REGULATOR RUTR"/>
    <property type="match status" value="1"/>
</dbReference>
<keyword evidence="7" id="KW-1185">Reference proteome</keyword>
<evidence type="ECO:0000259" key="5">
    <source>
        <dbReference type="PROSITE" id="PS50977"/>
    </source>
</evidence>
<evidence type="ECO:0000256" key="3">
    <source>
        <dbReference type="ARBA" id="ARBA00023163"/>
    </source>
</evidence>
<dbReference type="Proteomes" id="UP000076959">
    <property type="component" value="Unassembled WGS sequence"/>
</dbReference>
<dbReference type="RefSeq" id="WP_063702655.1">
    <property type="nucleotide sequence ID" value="NZ_LUUB01000074.1"/>
</dbReference>
<comment type="caution">
    <text evidence="6">The sequence shown here is derived from an EMBL/GenBank/DDBJ whole genome shotgun (WGS) entry which is preliminary data.</text>
</comment>
<dbReference type="GO" id="GO:0000976">
    <property type="term" value="F:transcription cis-regulatory region binding"/>
    <property type="evidence" value="ECO:0007669"/>
    <property type="project" value="TreeGrafter"/>
</dbReference>
<sequence length="212" mass="23173">MPKRSYVSPARASAAAETRERIIAAGAHLLRKEASIANFSLDVVAKAAGVTRLTVYNQFGSRRGLLEAVFDDIARQGGLFELTEVMSMADPRAALDRVVAIFCGFWAHDPAIGGLNQAIATDPEFGEALVARNERRRELLTELITRITEKRAAKLSVQDAVDLIFALTCYPTFATLRPQRSTEEVCRLLQTACHAAVDALTLEARGSAERKK</sequence>
<dbReference type="GO" id="GO:0003700">
    <property type="term" value="F:DNA-binding transcription factor activity"/>
    <property type="evidence" value="ECO:0007669"/>
    <property type="project" value="TreeGrafter"/>
</dbReference>
<dbReference type="OrthoDB" id="4371863at2"/>
<evidence type="ECO:0000313" key="6">
    <source>
        <dbReference type="EMBL" id="OAF06629.1"/>
    </source>
</evidence>
<dbReference type="PROSITE" id="PS50977">
    <property type="entry name" value="HTH_TETR_2"/>
    <property type="match status" value="1"/>
</dbReference>
<keyword evidence="3" id="KW-0804">Transcription</keyword>
<dbReference type="InterPro" id="IPR001647">
    <property type="entry name" value="HTH_TetR"/>
</dbReference>
<dbReference type="Pfam" id="PF00440">
    <property type="entry name" value="TetR_N"/>
    <property type="match status" value="1"/>
</dbReference>
<evidence type="ECO:0000256" key="2">
    <source>
        <dbReference type="ARBA" id="ARBA00023125"/>
    </source>
</evidence>
<organism evidence="6 7">
    <name type="scientific">Bradyrhizobium centrolobii</name>
    <dbReference type="NCBI Taxonomy" id="1505087"/>
    <lineage>
        <taxon>Bacteria</taxon>
        <taxon>Pseudomonadati</taxon>
        <taxon>Pseudomonadota</taxon>
        <taxon>Alphaproteobacteria</taxon>
        <taxon>Hyphomicrobiales</taxon>
        <taxon>Nitrobacteraceae</taxon>
        <taxon>Bradyrhizobium</taxon>
    </lineage>
</organism>
<protein>
    <submittedName>
        <fullName evidence="6">Transcriptional regulator</fullName>
    </submittedName>
</protein>
<evidence type="ECO:0000256" key="1">
    <source>
        <dbReference type="ARBA" id="ARBA00023015"/>
    </source>
</evidence>
<evidence type="ECO:0000313" key="7">
    <source>
        <dbReference type="Proteomes" id="UP000076959"/>
    </source>
</evidence>
<dbReference type="SUPFAM" id="SSF46689">
    <property type="entry name" value="Homeodomain-like"/>
    <property type="match status" value="1"/>
</dbReference>
<feature type="DNA-binding region" description="H-T-H motif" evidence="4">
    <location>
        <begin position="40"/>
        <end position="59"/>
    </location>
</feature>
<name>A0A176YLG8_9BRAD</name>
<dbReference type="AlphaFoldDB" id="A0A176YLG8"/>